<dbReference type="PROSITE" id="PS50043">
    <property type="entry name" value="HTH_LUXR_2"/>
    <property type="match status" value="1"/>
</dbReference>
<evidence type="ECO:0000256" key="3">
    <source>
        <dbReference type="PROSITE-ProRule" id="PRU00169"/>
    </source>
</evidence>
<dbReference type="InterPro" id="IPR039420">
    <property type="entry name" value="WalR-like"/>
</dbReference>
<evidence type="ECO:0000259" key="4">
    <source>
        <dbReference type="PROSITE" id="PS50043"/>
    </source>
</evidence>
<dbReference type="Pfam" id="PF00072">
    <property type="entry name" value="Response_reg"/>
    <property type="match status" value="1"/>
</dbReference>
<dbReference type="PANTHER" id="PTHR43214:SF43">
    <property type="entry name" value="TWO-COMPONENT RESPONSE REGULATOR"/>
    <property type="match status" value="1"/>
</dbReference>
<feature type="domain" description="HTH luxR-type" evidence="4">
    <location>
        <begin position="154"/>
        <end position="219"/>
    </location>
</feature>
<dbReference type="SMART" id="SM00448">
    <property type="entry name" value="REC"/>
    <property type="match status" value="1"/>
</dbReference>
<dbReference type="InterPro" id="IPR001789">
    <property type="entry name" value="Sig_transdc_resp-reg_receiver"/>
</dbReference>
<dbReference type="InterPro" id="IPR016032">
    <property type="entry name" value="Sig_transdc_resp-reg_C-effctor"/>
</dbReference>
<dbReference type="OrthoDB" id="9814495at2"/>
<dbReference type="Pfam" id="PF00196">
    <property type="entry name" value="GerE"/>
    <property type="match status" value="1"/>
</dbReference>
<dbReference type="InterPro" id="IPR000792">
    <property type="entry name" value="Tscrpt_reg_LuxR_C"/>
</dbReference>
<comment type="caution">
    <text evidence="6">The sequence shown here is derived from an EMBL/GenBank/DDBJ whole genome shotgun (WGS) entry which is preliminary data.</text>
</comment>
<dbReference type="EMBL" id="PJCH01000001">
    <property type="protein sequence ID" value="PQA89314.1"/>
    <property type="molecule type" value="Genomic_DNA"/>
</dbReference>
<dbReference type="InterPro" id="IPR058245">
    <property type="entry name" value="NreC/VraR/RcsB-like_REC"/>
</dbReference>
<sequence length="223" mass="23968">MRPGERPLVTAAKPIRIVIVDDHPIVREGLRTLLGDEPSVEIVGEAGDADVAEGLIEDLKPDIVLMDVALPGRSGIEAAAALKARGVGAKIILLTSAVGDDLHLHEAIDADVMGYLLKDVSKAELLWSIESAYRGAPVFHPAIQKQLLRRASGARLPHEKLTPRELDILKEVARGKSNKAIAYDLNLTEGTVKGYVSVVLSKLGVDDRTQAALYAVKHQLADE</sequence>
<dbReference type="PRINTS" id="PR00038">
    <property type="entry name" value="HTHLUXR"/>
</dbReference>
<dbReference type="GO" id="GO:0003677">
    <property type="term" value="F:DNA binding"/>
    <property type="evidence" value="ECO:0007669"/>
    <property type="project" value="UniProtKB-KW"/>
</dbReference>
<dbReference type="CDD" id="cd17535">
    <property type="entry name" value="REC_NarL-like"/>
    <property type="match status" value="1"/>
</dbReference>
<keyword evidence="7" id="KW-1185">Reference proteome</keyword>
<proteinExistence type="predicted"/>
<dbReference type="GO" id="GO:0000160">
    <property type="term" value="P:phosphorelay signal transduction system"/>
    <property type="evidence" value="ECO:0007669"/>
    <property type="project" value="InterPro"/>
</dbReference>
<dbReference type="GO" id="GO:0006355">
    <property type="term" value="P:regulation of DNA-templated transcription"/>
    <property type="evidence" value="ECO:0007669"/>
    <property type="project" value="InterPro"/>
</dbReference>
<dbReference type="SMART" id="SM00421">
    <property type="entry name" value="HTH_LUXR"/>
    <property type="match status" value="1"/>
</dbReference>
<evidence type="ECO:0000259" key="5">
    <source>
        <dbReference type="PROSITE" id="PS50110"/>
    </source>
</evidence>
<feature type="modified residue" description="4-aspartylphosphate" evidence="3">
    <location>
        <position position="67"/>
    </location>
</feature>
<evidence type="ECO:0000256" key="2">
    <source>
        <dbReference type="ARBA" id="ARBA00023125"/>
    </source>
</evidence>
<evidence type="ECO:0000313" key="7">
    <source>
        <dbReference type="Proteomes" id="UP000239504"/>
    </source>
</evidence>
<dbReference type="Proteomes" id="UP000239504">
    <property type="component" value="Unassembled WGS sequence"/>
</dbReference>
<dbReference type="InterPro" id="IPR011006">
    <property type="entry name" value="CheY-like_superfamily"/>
</dbReference>
<evidence type="ECO:0000256" key="1">
    <source>
        <dbReference type="ARBA" id="ARBA00022553"/>
    </source>
</evidence>
<dbReference type="SUPFAM" id="SSF46894">
    <property type="entry name" value="C-terminal effector domain of the bipartite response regulators"/>
    <property type="match status" value="1"/>
</dbReference>
<feature type="domain" description="Response regulatory" evidence="5">
    <location>
        <begin position="16"/>
        <end position="133"/>
    </location>
</feature>
<reference evidence="6 7" key="1">
    <citation type="submission" date="2017-12" db="EMBL/GenBank/DDBJ databases">
        <authorList>
            <person name="Hurst M.R.H."/>
        </authorList>
    </citation>
    <scope>NUCLEOTIDE SEQUENCE [LARGE SCALE GENOMIC DNA]</scope>
    <source>
        <strain evidence="6 7">SY-3-19</strain>
    </source>
</reference>
<dbReference type="CDD" id="cd06170">
    <property type="entry name" value="LuxR_C_like"/>
    <property type="match status" value="1"/>
</dbReference>
<dbReference type="PANTHER" id="PTHR43214">
    <property type="entry name" value="TWO-COMPONENT RESPONSE REGULATOR"/>
    <property type="match status" value="1"/>
</dbReference>
<keyword evidence="2 6" id="KW-0238">DNA-binding</keyword>
<dbReference type="SUPFAM" id="SSF52172">
    <property type="entry name" value="CheY-like"/>
    <property type="match status" value="1"/>
</dbReference>
<gene>
    <name evidence="6" type="ORF">CW354_00085</name>
</gene>
<dbReference type="AlphaFoldDB" id="A0A2S7K9W7"/>
<accession>A0A2S7K9W7</accession>
<protein>
    <submittedName>
        <fullName evidence="6">DNA-binding response regulator</fullName>
    </submittedName>
</protein>
<name>A0A2S7K9W7_9PROT</name>
<organism evidence="6 7">
    <name type="scientific">Hyphococcus luteus</name>
    <dbReference type="NCBI Taxonomy" id="2058213"/>
    <lineage>
        <taxon>Bacteria</taxon>
        <taxon>Pseudomonadati</taxon>
        <taxon>Pseudomonadota</taxon>
        <taxon>Alphaproteobacteria</taxon>
        <taxon>Parvularculales</taxon>
        <taxon>Parvularculaceae</taxon>
        <taxon>Hyphococcus</taxon>
    </lineage>
</organism>
<keyword evidence="1 3" id="KW-0597">Phosphoprotein</keyword>
<dbReference type="PROSITE" id="PS50110">
    <property type="entry name" value="RESPONSE_REGULATORY"/>
    <property type="match status" value="1"/>
</dbReference>
<evidence type="ECO:0000313" key="6">
    <source>
        <dbReference type="EMBL" id="PQA89314.1"/>
    </source>
</evidence>
<dbReference type="Gene3D" id="3.40.50.2300">
    <property type="match status" value="1"/>
</dbReference>